<dbReference type="Pfam" id="PF05685">
    <property type="entry name" value="Uma2"/>
    <property type="match status" value="1"/>
</dbReference>
<dbReference type="AlphaFoldDB" id="A0A977KY76"/>
<keyword evidence="2" id="KW-0378">Hydrolase</keyword>
<dbReference type="Gene3D" id="3.90.1570.10">
    <property type="entry name" value="tt1808, chain A"/>
    <property type="match status" value="1"/>
</dbReference>
<proteinExistence type="predicted"/>
<dbReference type="EMBL" id="CP073041">
    <property type="protein sequence ID" value="UXE62093.1"/>
    <property type="molecule type" value="Genomic_DNA"/>
</dbReference>
<name>A0A977KY76_9CYAN</name>
<feature type="domain" description="Putative restriction endonuclease" evidence="1">
    <location>
        <begin position="11"/>
        <end position="197"/>
    </location>
</feature>
<evidence type="ECO:0000259" key="1">
    <source>
        <dbReference type="Pfam" id="PF05685"/>
    </source>
</evidence>
<reference evidence="2" key="1">
    <citation type="submission" date="2021-04" db="EMBL/GenBank/DDBJ databases">
        <title>Genome sequence of Woronichinia naegeliana from Washington state freshwater lake bloom.</title>
        <authorList>
            <person name="Dreher T.W."/>
        </authorList>
    </citation>
    <scope>NUCLEOTIDE SEQUENCE</scope>
    <source>
        <strain evidence="2">WA131</strain>
    </source>
</reference>
<dbReference type="SUPFAM" id="SSF52980">
    <property type="entry name" value="Restriction endonuclease-like"/>
    <property type="match status" value="1"/>
</dbReference>
<dbReference type="InterPro" id="IPR012296">
    <property type="entry name" value="Nuclease_put_TT1808"/>
</dbReference>
<dbReference type="InterPro" id="IPR008538">
    <property type="entry name" value="Uma2"/>
</dbReference>
<gene>
    <name evidence="2" type="ORF">KA717_04345</name>
</gene>
<dbReference type="KEGG" id="wna:KA717_04345"/>
<dbReference type="PANTHER" id="PTHR34107">
    <property type="entry name" value="SLL0198 PROTEIN-RELATED"/>
    <property type="match status" value="1"/>
</dbReference>
<dbReference type="GO" id="GO:0004519">
    <property type="term" value="F:endonuclease activity"/>
    <property type="evidence" value="ECO:0007669"/>
    <property type="project" value="UniProtKB-KW"/>
</dbReference>
<dbReference type="InterPro" id="IPR011335">
    <property type="entry name" value="Restrct_endonuc-II-like"/>
</dbReference>
<accession>A0A977KY76</accession>
<keyword evidence="2" id="KW-0540">Nuclease</keyword>
<dbReference type="PANTHER" id="PTHR34107:SF2">
    <property type="entry name" value="SLL0888 PROTEIN"/>
    <property type="match status" value="1"/>
</dbReference>
<organism evidence="2">
    <name type="scientific">Woronichinia naegeliana WA131</name>
    <dbReference type="NCBI Taxonomy" id="2824559"/>
    <lineage>
        <taxon>Bacteria</taxon>
        <taxon>Bacillati</taxon>
        <taxon>Cyanobacteriota</taxon>
        <taxon>Cyanophyceae</taxon>
        <taxon>Synechococcales</taxon>
        <taxon>Coelosphaeriaceae</taxon>
        <taxon>Woronichinia</taxon>
    </lineage>
</organism>
<evidence type="ECO:0000313" key="2">
    <source>
        <dbReference type="EMBL" id="UXE62093.1"/>
    </source>
</evidence>
<protein>
    <submittedName>
        <fullName evidence="2">Uma2 family endonuclease</fullName>
    </submittedName>
</protein>
<sequence length="206" mass="23738">MSQTLLKTTTFQEFVDWLPENSDLRYELHHGNIVEMAQPVGEHEEIKGFLTIKLSGMIDRLNLPYLIPNQVIVRPDDKDSGYFPDILVMNRANLPNESRWQKESILSSGVSIPLVIEVVSTNWRNDYHLKFADYEEMGILEYWIVDYGALGGRNFIGNPKQPTISICNLVEEEYQINKFQNGDRLISQTFPELNLTANQVFQLGMI</sequence>
<dbReference type="Proteomes" id="UP001065613">
    <property type="component" value="Chromosome"/>
</dbReference>
<dbReference type="CDD" id="cd06260">
    <property type="entry name" value="DUF820-like"/>
    <property type="match status" value="1"/>
</dbReference>
<keyword evidence="2" id="KW-0255">Endonuclease</keyword>